<dbReference type="InterPro" id="IPR011042">
    <property type="entry name" value="6-blade_b-propeller_TolB-like"/>
</dbReference>
<dbReference type="EC" id="4.3.3.2" evidence="6"/>
<evidence type="ECO:0000313" key="6">
    <source>
        <dbReference type="EMBL" id="PKA52329.1"/>
    </source>
</evidence>
<accession>A0A2I0A9V2</accession>
<dbReference type="Proteomes" id="UP000236161">
    <property type="component" value="Unassembled WGS sequence"/>
</dbReference>
<dbReference type="FunFam" id="2.120.10.30:FF:000066">
    <property type="entry name" value="ABC transporter permease protein"/>
    <property type="match status" value="1"/>
</dbReference>
<evidence type="ECO:0000256" key="1">
    <source>
        <dbReference type="ARBA" id="ARBA00004116"/>
    </source>
</evidence>
<name>A0A2I0A9V2_9ASPA</name>
<dbReference type="InterPro" id="IPR018119">
    <property type="entry name" value="Strictosidine_synth_cons-reg"/>
</dbReference>
<evidence type="ECO:0000256" key="2">
    <source>
        <dbReference type="ARBA" id="ARBA00009191"/>
    </source>
</evidence>
<protein>
    <submittedName>
        <fullName evidence="6">Strictosidine synthase 1</fullName>
        <ecNumber evidence="6">4.3.3.2</ecNumber>
    </submittedName>
</protein>
<sequence length="306" mass="33539">MVEKLGEGRLVGPEDICVGRDGMLYTATRDGWIKRMQSNGSWENWKLIGGPSLLGVASTREGDIIVCDALKGLLKVGEESGPTILANEVEGTKISFADDAIVASDGSVYFSDASSRFGLHNWFLDLLEAGSNGRLLKYDPARKTTSVILSNLSFPNGVALSPNEDYLIVSETWRFRCLKHWLRGDLKGTTEVFIDDLPGGPDNVNLAPDGSFWIALIQLRSRWLDWIHGSPLSKLVIASFPLAVDLIKPMGRGAMVVNVGSDGKIRRMLGDSDGRVMAFVTSALEHEEHLYLGNLQHDFVGRLSLH</sequence>
<dbReference type="Pfam" id="PF20067">
    <property type="entry name" value="SSL_N"/>
    <property type="match status" value="1"/>
</dbReference>
<dbReference type="GO" id="GO:0016787">
    <property type="term" value="F:hydrolase activity"/>
    <property type="evidence" value="ECO:0007669"/>
    <property type="project" value="TreeGrafter"/>
</dbReference>
<dbReference type="AlphaFoldDB" id="A0A2I0A9V2"/>
<dbReference type="PANTHER" id="PTHR10426">
    <property type="entry name" value="STRICTOSIDINE SYNTHASE-RELATED"/>
    <property type="match status" value="1"/>
</dbReference>
<dbReference type="EMBL" id="KZ452008">
    <property type="protein sequence ID" value="PKA52329.1"/>
    <property type="molecule type" value="Genomic_DNA"/>
</dbReference>
<organism evidence="6 7">
    <name type="scientific">Apostasia shenzhenica</name>
    <dbReference type="NCBI Taxonomy" id="1088818"/>
    <lineage>
        <taxon>Eukaryota</taxon>
        <taxon>Viridiplantae</taxon>
        <taxon>Streptophyta</taxon>
        <taxon>Embryophyta</taxon>
        <taxon>Tracheophyta</taxon>
        <taxon>Spermatophyta</taxon>
        <taxon>Magnoliopsida</taxon>
        <taxon>Liliopsida</taxon>
        <taxon>Asparagales</taxon>
        <taxon>Orchidaceae</taxon>
        <taxon>Apostasioideae</taxon>
        <taxon>Apostasia</taxon>
    </lineage>
</organism>
<dbReference type="Pfam" id="PF03088">
    <property type="entry name" value="Str_synth"/>
    <property type="match status" value="1"/>
</dbReference>
<comment type="subcellular location">
    <subcellularLocation>
        <location evidence="1">Vacuole</location>
    </subcellularLocation>
</comment>
<keyword evidence="3" id="KW-0926">Vacuole</keyword>
<feature type="domain" description="Strictosidine synthase conserved region" evidence="5">
    <location>
        <begin position="102"/>
        <end position="184"/>
    </location>
</feature>
<dbReference type="SUPFAM" id="SSF63829">
    <property type="entry name" value="Calcium-dependent phosphotriesterase"/>
    <property type="match status" value="1"/>
</dbReference>
<dbReference type="GO" id="GO:0016829">
    <property type="term" value="F:lyase activity"/>
    <property type="evidence" value="ECO:0007669"/>
    <property type="project" value="UniProtKB-KW"/>
</dbReference>
<comment type="similarity">
    <text evidence="2">Belongs to the strictosidine synthase family.</text>
</comment>
<dbReference type="GO" id="GO:0005773">
    <property type="term" value="C:vacuole"/>
    <property type="evidence" value="ECO:0007669"/>
    <property type="project" value="UniProtKB-SubCell"/>
</dbReference>
<dbReference type="STRING" id="1088818.A0A2I0A9V2"/>
<dbReference type="SMR" id="A0A2I0A9V2"/>
<reference evidence="6 7" key="1">
    <citation type="journal article" date="2017" name="Nature">
        <title>The Apostasia genome and the evolution of orchids.</title>
        <authorList>
            <person name="Zhang G.Q."/>
            <person name="Liu K.W."/>
            <person name="Li Z."/>
            <person name="Lohaus R."/>
            <person name="Hsiao Y.Y."/>
            <person name="Niu S.C."/>
            <person name="Wang J.Y."/>
            <person name="Lin Y.C."/>
            <person name="Xu Q."/>
            <person name="Chen L.J."/>
            <person name="Yoshida K."/>
            <person name="Fujiwara S."/>
            <person name="Wang Z.W."/>
            <person name="Zhang Y.Q."/>
            <person name="Mitsuda N."/>
            <person name="Wang M."/>
            <person name="Liu G.H."/>
            <person name="Pecoraro L."/>
            <person name="Huang H.X."/>
            <person name="Xiao X.J."/>
            <person name="Lin M."/>
            <person name="Wu X.Y."/>
            <person name="Wu W.L."/>
            <person name="Chen Y.Y."/>
            <person name="Chang S.B."/>
            <person name="Sakamoto S."/>
            <person name="Ohme-Takagi M."/>
            <person name="Yagi M."/>
            <person name="Zeng S.J."/>
            <person name="Shen C.Y."/>
            <person name="Yeh C.M."/>
            <person name="Luo Y.B."/>
            <person name="Tsai W.C."/>
            <person name="Van de Peer Y."/>
            <person name="Liu Z.J."/>
        </authorList>
    </citation>
    <scope>NUCLEOTIDE SEQUENCE [LARGE SCALE GENOMIC DNA]</scope>
    <source>
        <strain evidence="7">cv. Shenzhen</strain>
        <tissue evidence="6">Stem</tissue>
    </source>
</reference>
<proteinExistence type="inferred from homology"/>
<keyword evidence="6" id="KW-0456">Lyase</keyword>
<evidence type="ECO:0000259" key="5">
    <source>
        <dbReference type="Pfam" id="PF03088"/>
    </source>
</evidence>
<dbReference type="OrthoDB" id="5307922at2759"/>
<dbReference type="GO" id="GO:0012505">
    <property type="term" value="C:endomembrane system"/>
    <property type="evidence" value="ECO:0007669"/>
    <property type="project" value="TreeGrafter"/>
</dbReference>
<dbReference type="PANTHER" id="PTHR10426:SF68">
    <property type="entry name" value="OS07G0614000 PROTEIN"/>
    <property type="match status" value="1"/>
</dbReference>
<dbReference type="Gene3D" id="2.120.10.30">
    <property type="entry name" value="TolB, C-terminal domain"/>
    <property type="match status" value="1"/>
</dbReference>
<evidence type="ECO:0000256" key="3">
    <source>
        <dbReference type="ARBA" id="ARBA00022554"/>
    </source>
</evidence>
<keyword evidence="4" id="KW-0325">Glycoprotein</keyword>
<keyword evidence="7" id="KW-1185">Reference proteome</keyword>
<evidence type="ECO:0000313" key="7">
    <source>
        <dbReference type="Proteomes" id="UP000236161"/>
    </source>
</evidence>
<gene>
    <name evidence="6" type="primary">SS1</name>
    <name evidence="6" type="ORF">AXF42_Ash010225</name>
</gene>
<evidence type="ECO:0000256" key="4">
    <source>
        <dbReference type="ARBA" id="ARBA00023180"/>
    </source>
</evidence>